<keyword evidence="2" id="KW-1185">Reference proteome</keyword>
<comment type="caution">
    <text evidence="1">The sequence shown here is derived from an EMBL/GenBank/DDBJ whole genome shotgun (WGS) entry which is preliminary data.</text>
</comment>
<accession>A0AA39EX19</accession>
<proteinExistence type="predicted"/>
<feature type="non-terminal residue" evidence="1">
    <location>
        <position position="152"/>
    </location>
</feature>
<organism evidence="1 2">
    <name type="scientific">Microctonus aethiopoides</name>
    <dbReference type="NCBI Taxonomy" id="144406"/>
    <lineage>
        <taxon>Eukaryota</taxon>
        <taxon>Metazoa</taxon>
        <taxon>Ecdysozoa</taxon>
        <taxon>Arthropoda</taxon>
        <taxon>Hexapoda</taxon>
        <taxon>Insecta</taxon>
        <taxon>Pterygota</taxon>
        <taxon>Neoptera</taxon>
        <taxon>Endopterygota</taxon>
        <taxon>Hymenoptera</taxon>
        <taxon>Apocrita</taxon>
        <taxon>Ichneumonoidea</taxon>
        <taxon>Braconidae</taxon>
        <taxon>Euphorinae</taxon>
        <taxon>Microctonus</taxon>
    </lineage>
</organism>
<gene>
    <name evidence="1" type="ORF">PV328_011958</name>
</gene>
<evidence type="ECO:0000313" key="1">
    <source>
        <dbReference type="EMBL" id="KAK0157050.1"/>
    </source>
</evidence>
<dbReference type="Proteomes" id="UP001168990">
    <property type="component" value="Unassembled WGS sequence"/>
</dbReference>
<reference evidence="1" key="1">
    <citation type="journal article" date="2023" name="bioRxiv">
        <title>Scaffold-level genome assemblies of two parasitoid biocontrol wasps reveal the parthenogenesis mechanism and an associated novel virus.</title>
        <authorList>
            <person name="Inwood S."/>
            <person name="Skelly J."/>
            <person name="Guhlin J."/>
            <person name="Harrop T."/>
            <person name="Goldson S."/>
            <person name="Dearden P."/>
        </authorList>
    </citation>
    <scope>NUCLEOTIDE SEQUENCE</scope>
    <source>
        <strain evidence="1">Irish</strain>
        <tissue evidence="1">Whole body</tissue>
    </source>
</reference>
<evidence type="ECO:0000313" key="2">
    <source>
        <dbReference type="Proteomes" id="UP001168990"/>
    </source>
</evidence>
<reference evidence="1" key="2">
    <citation type="submission" date="2023-03" db="EMBL/GenBank/DDBJ databases">
        <authorList>
            <person name="Inwood S.N."/>
            <person name="Skelly J.G."/>
            <person name="Guhlin J."/>
            <person name="Harrop T.W.R."/>
            <person name="Goldson S.G."/>
            <person name="Dearden P.K."/>
        </authorList>
    </citation>
    <scope>NUCLEOTIDE SEQUENCE</scope>
    <source>
        <strain evidence="1">Irish</strain>
        <tissue evidence="1">Whole body</tissue>
    </source>
</reference>
<dbReference type="AlphaFoldDB" id="A0AA39EX19"/>
<name>A0AA39EX19_9HYME</name>
<protein>
    <submittedName>
        <fullName evidence="1">Uncharacterized protein</fullName>
    </submittedName>
</protein>
<dbReference type="EMBL" id="JAQQBS010001661">
    <property type="protein sequence ID" value="KAK0157050.1"/>
    <property type="molecule type" value="Genomic_DNA"/>
</dbReference>
<sequence length="152" mass="17627">FILCNRKIPDDFVEYEVLPDRSKNTEEPITVDEIPLVPVNIENVEICKEKPNIRASVENPEQYGNEDVTVTNINVCLFCTKSAKKWKGQMQKLCDLDKASLKQAIEPFLSFVSNSKVFDELQRAQESTILKAHRVYRKEYMNNIFALKKEKN</sequence>